<protein>
    <recommendedName>
        <fullName evidence="7">F-box domain-containing protein</fullName>
    </recommendedName>
</protein>
<dbReference type="SMART" id="SM00256">
    <property type="entry name" value="FBOX"/>
    <property type="match status" value="1"/>
</dbReference>
<keyword evidence="1" id="KW-0245">EGF-like domain</keyword>
<feature type="domain" description="F-box" evidence="4">
    <location>
        <begin position="1197"/>
        <end position="1245"/>
    </location>
</feature>
<dbReference type="PROSITE" id="PS00022">
    <property type="entry name" value="EGF_1"/>
    <property type="match status" value="1"/>
</dbReference>
<reference evidence="6" key="1">
    <citation type="submission" date="2011-07" db="EMBL/GenBank/DDBJ databases">
        <authorList>
            <consortium name="Caenorhabditis brenneri Sequencing and Analysis Consortium"/>
            <person name="Wilson R.K."/>
        </authorList>
    </citation>
    <scope>NUCLEOTIDE SEQUENCE [LARGE SCALE GENOMIC DNA]</scope>
    <source>
        <strain evidence="6">PB2801</strain>
    </source>
</reference>
<feature type="compositionally biased region" description="Polar residues" evidence="2">
    <location>
        <begin position="364"/>
        <end position="375"/>
    </location>
</feature>
<gene>
    <name evidence="5" type="ORF">CAEBREN_20499</name>
</gene>
<feature type="region of interest" description="Disordered" evidence="2">
    <location>
        <begin position="687"/>
        <end position="805"/>
    </location>
</feature>
<evidence type="ECO:0000256" key="2">
    <source>
        <dbReference type="SAM" id="MobiDB-lite"/>
    </source>
</evidence>
<dbReference type="Pfam" id="PF01827">
    <property type="entry name" value="FTH"/>
    <property type="match status" value="1"/>
</dbReference>
<dbReference type="InterPro" id="IPR040161">
    <property type="entry name" value="FB224"/>
</dbReference>
<feature type="compositionally biased region" description="Polar residues" evidence="2">
    <location>
        <begin position="348"/>
        <end position="357"/>
    </location>
</feature>
<dbReference type="PROSITE" id="PS50181">
    <property type="entry name" value="FBOX"/>
    <property type="match status" value="1"/>
</dbReference>
<evidence type="ECO:0000259" key="4">
    <source>
        <dbReference type="PROSITE" id="PS50181"/>
    </source>
</evidence>
<dbReference type="InterPro" id="IPR002900">
    <property type="entry name" value="DUF38/FTH_CAE_spp"/>
</dbReference>
<feature type="compositionally biased region" description="Polar residues" evidence="2">
    <location>
        <begin position="204"/>
        <end position="234"/>
    </location>
</feature>
<feature type="compositionally biased region" description="Low complexity" evidence="2">
    <location>
        <begin position="21"/>
        <end position="97"/>
    </location>
</feature>
<organism evidence="6">
    <name type="scientific">Caenorhabditis brenneri</name>
    <name type="common">Nematode worm</name>
    <dbReference type="NCBI Taxonomy" id="135651"/>
    <lineage>
        <taxon>Eukaryota</taxon>
        <taxon>Metazoa</taxon>
        <taxon>Ecdysozoa</taxon>
        <taxon>Nematoda</taxon>
        <taxon>Chromadorea</taxon>
        <taxon>Rhabditida</taxon>
        <taxon>Rhabditina</taxon>
        <taxon>Rhabditomorpha</taxon>
        <taxon>Rhabditoidea</taxon>
        <taxon>Rhabditidae</taxon>
        <taxon>Peloderinae</taxon>
        <taxon>Caenorhabditis</taxon>
    </lineage>
</organism>
<feature type="compositionally biased region" description="Low complexity" evidence="2">
    <location>
        <begin position="115"/>
        <end position="199"/>
    </location>
</feature>
<feature type="compositionally biased region" description="Low complexity" evidence="2">
    <location>
        <begin position="1"/>
        <end position="13"/>
    </location>
</feature>
<feature type="compositionally biased region" description="Polar residues" evidence="2">
    <location>
        <begin position="498"/>
        <end position="508"/>
    </location>
</feature>
<evidence type="ECO:0000256" key="1">
    <source>
        <dbReference type="PROSITE-ProRule" id="PRU00076"/>
    </source>
</evidence>
<dbReference type="InterPro" id="IPR001810">
    <property type="entry name" value="F-box_dom"/>
</dbReference>
<feature type="compositionally biased region" description="Polar residues" evidence="2">
    <location>
        <begin position="431"/>
        <end position="452"/>
    </location>
</feature>
<keyword evidence="1" id="KW-1015">Disulfide bond</keyword>
<keyword evidence="6" id="KW-1185">Reference proteome</keyword>
<dbReference type="GO" id="GO:0045087">
    <property type="term" value="P:innate immune response"/>
    <property type="evidence" value="ECO:0007669"/>
    <property type="project" value="TreeGrafter"/>
</dbReference>
<sequence length="1508" mass="161780">MQSTENSISTKTSTESKLETMESSSTTTPSTTSSETITLPEDSTSESTSSFETTTTSVQEPTTELAEATTSSETTPSLTSKSSTSSTTRTAQITTTEHSTASPETIGTSEKTDGTKTSSTTSSIPESTQSSEKSSTTSTTIPSTGYSSAPTAMTTETSSTSSTKKSTPVDSTSTENSKSSTDSATTKDSFKSTTSDSATRTTEKSTLTGHSTSGTVAETPATTVILSTTGSENNKPVEESTENTEASTDGTPVVFTTISSTTSTEKTTPIDQSISTTHTASGASTPSMTTSTISSTTSSEKMIEYSSAPTRIATETSPTSSIESSTPDEDPTSSTTTSSTTNSEGTTHAEQLSTSFETKPGVPSASTVFATSSSEITTPSGTTLSSTTTPESIESQGSSTSTGYLSEGTTPLLTTVTSSSSEQPETEETTQFITDESAFSPSTTSNSHPTDFTSRELHTSVASTNPTSGSTSPATTDADPSSSKVSTQESTPSPSSTVRSASLTSKDTSPVAPSDTVPPTSQSSSSKTSTSSYSPSSSKTEAETSTTKSSSIDPRISSDKSTTLSATVHASPRSKDLLESSSSPSSKSSVLSTSSMPISSSSDAISTDSTTTSAKVTTSSEGAVTELSTEAAPTSTYESSVVTSETTSSLDTTSKIPATLETNTGFVPEASITLTAPVPVSEVVPDVSSETTITPSKPSDVILESSRAPMSTPSQPVLDVSPSHQTLESVKEETSSFSPAPVFSSGSDTATTTARLTTSNAASPTTASRTTESFESQTSSSKESSTSPPSPSKTPSSTTTSTSSPQCPDGYLIGAFSCFLLVGPSEKTRSYQAALSYCKTKEKRTLASMDKIKGDLKLIKEGAALKGIDLLFDNGLGGRKERFEKKADVYSIYEQTLINSVIVKTVGISDIVGNVSAICVLPHHDNPNECDVEKFFLAYDFYSQFKTSGGTLKPRQTSTVTCLHGNQRTVTVTCNMLGAVYPHPTNIGCQEEGENGRILRDTTNETVSSCKVCFGRGTKECEEVIGDNGEVEGYRCICREPYYMARCWKTRNACTPNACGPNGVCHSEIGQRICVCNWGYSGESCEINLRETFYQNTGYITYTGATITLGEGLLKLVKTAVLGYSLSSPQGSDPQGTHQRLRTFCTVSAGFITTMWSNPTVFGITQPSCRFHFIAFHFSYMMENELENNIPSAMNAEQTFSELPREVIFELLNKLDPIHRLIVRNVSKSLRSMIDAQKPNIFKLTFFEYHGKITIYLNNSQWIDFHKVQEGSLVTYEGKRVVVPDAWHVELAMNFLKPVLANPKFQLHTFHLEQETHSKVFEHYILEIFSQFPFPVESFGVETATSICPMRLVSALKPGGFLKEVGIFSPQLTNHGIMKFIESSHFKEAETMELMRTMPLNVAVIDRFLHFRGFDVTLWRISIQQIFQLREKLLKKFETFQNCQLALRTELDLDEVALAFGKQVQDDEVVHIDCICGSKFYYYFKFKKNSIEILKGTRDFELDCEFCT</sequence>
<dbReference type="PANTHER" id="PTHR23015">
    <property type="entry name" value="UNCHARACTERIZED C.ELEGANS PROTEIN"/>
    <property type="match status" value="1"/>
</dbReference>
<dbReference type="OMA" id="FQYLEYE"/>
<dbReference type="PANTHER" id="PTHR23015:SF4">
    <property type="entry name" value="DUF38 DOMAIN-CONTAINING PROTEIN-RELATED"/>
    <property type="match status" value="1"/>
</dbReference>
<feature type="compositionally biased region" description="Low complexity" evidence="2">
    <location>
        <begin position="376"/>
        <end position="395"/>
    </location>
</feature>
<comment type="caution">
    <text evidence="1">Lacks conserved residue(s) required for the propagation of feature annotation.</text>
</comment>
<feature type="domain" description="EGF-like" evidence="3">
    <location>
        <begin position="1050"/>
        <end position="1086"/>
    </location>
</feature>
<dbReference type="SUPFAM" id="SSF57196">
    <property type="entry name" value="EGF/Laminin"/>
    <property type="match status" value="1"/>
</dbReference>
<dbReference type="PROSITE" id="PS01186">
    <property type="entry name" value="EGF_2"/>
    <property type="match status" value="1"/>
</dbReference>
<dbReference type="eggNOG" id="ENOG502SEXN">
    <property type="taxonomic scope" value="Eukaryota"/>
</dbReference>
<evidence type="ECO:0000313" key="5">
    <source>
        <dbReference type="EMBL" id="EGT35564.1"/>
    </source>
</evidence>
<feature type="compositionally biased region" description="Low complexity" evidence="2">
    <location>
        <begin position="332"/>
        <end position="346"/>
    </location>
</feature>
<dbReference type="PROSITE" id="PS50026">
    <property type="entry name" value="EGF_3"/>
    <property type="match status" value="1"/>
</dbReference>
<dbReference type="Pfam" id="PF00646">
    <property type="entry name" value="F-box"/>
    <property type="match status" value="1"/>
</dbReference>
<evidence type="ECO:0000313" key="6">
    <source>
        <dbReference type="Proteomes" id="UP000008068"/>
    </source>
</evidence>
<evidence type="ECO:0000259" key="3">
    <source>
        <dbReference type="PROSITE" id="PS50026"/>
    </source>
</evidence>
<feature type="compositionally biased region" description="Low complexity" evidence="2">
    <location>
        <begin position="634"/>
        <end position="654"/>
    </location>
</feature>
<feature type="region of interest" description="Disordered" evidence="2">
    <location>
        <begin position="1"/>
        <end position="656"/>
    </location>
</feature>
<feature type="compositionally biased region" description="Polar residues" evidence="2">
    <location>
        <begin position="269"/>
        <end position="283"/>
    </location>
</feature>
<dbReference type="Proteomes" id="UP000008068">
    <property type="component" value="Unassembled WGS sequence"/>
</dbReference>
<feature type="compositionally biased region" description="Polar residues" evidence="2">
    <location>
        <begin position="559"/>
        <end position="568"/>
    </location>
</feature>
<feature type="compositionally biased region" description="Low complexity" evidence="2">
    <location>
        <begin position="284"/>
        <end position="299"/>
    </location>
</feature>
<dbReference type="CDD" id="cd00054">
    <property type="entry name" value="EGF_CA"/>
    <property type="match status" value="1"/>
</dbReference>
<accession>G0NQB8</accession>
<evidence type="ECO:0008006" key="7">
    <source>
        <dbReference type="Google" id="ProtNLM"/>
    </source>
</evidence>
<feature type="disulfide bond" evidence="1">
    <location>
        <begin position="1076"/>
        <end position="1085"/>
    </location>
</feature>
<feature type="compositionally biased region" description="Low complexity" evidence="2">
    <location>
        <begin position="513"/>
        <end position="551"/>
    </location>
</feature>
<feature type="compositionally biased region" description="Low complexity" evidence="2">
    <location>
        <begin position="749"/>
        <end position="805"/>
    </location>
</feature>
<feature type="compositionally biased region" description="Low complexity" evidence="2">
    <location>
        <begin position="314"/>
        <end position="325"/>
    </location>
</feature>
<dbReference type="InterPro" id="IPR000742">
    <property type="entry name" value="EGF"/>
</dbReference>
<name>G0NQB8_CAEBE</name>
<dbReference type="HOGENOM" id="CLU_248339_0_0_1"/>
<dbReference type="CDD" id="cd22150">
    <property type="entry name" value="F-box_CeFBXA-like"/>
    <property type="match status" value="1"/>
</dbReference>
<dbReference type="STRING" id="135651.G0NQB8"/>
<dbReference type="OrthoDB" id="5845450at2759"/>
<dbReference type="EMBL" id="GL379924">
    <property type="protein sequence ID" value="EGT35564.1"/>
    <property type="molecule type" value="Genomic_DNA"/>
</dbReference>
<feature type="compositionally biased region" description="Low complexity" evidence="2">
    <location>
        <begin position="256"/>
        <end position="267"/>
    </location>
</feature>
<feature type="compositionally biased region" description="Polar residues" evidence="2">
    <location>
        <begin position="460"/>
        <end position="489"/>
    </location>
</feature>
<dbReference type="Gene3D" id="2.10.25.10">
    <property type="entry name" value="Laminin"/>
    <property type="match status" value="1"/>
</dbReference>
<dbReference type="InParanoid" id="G0NQB8"/>
<proteinExistence type="predicted"/>
<feature type="compositionally biased region" description="Low complexity" evidence="2">
    <location>
        <begin position="579"/>
        <end position="620"/>
    </location>
</feature>
<feature type="compositionally biased region" description="Low complexity" evidence="2">
    <location>
        <begin position="406"/>
        <end position="423"/>
    </location>
</feature>
<dbReference type="InterPro" id="IPR036047">
    <property type="entry name" value="F-box-like_dom_sf"/>
</dbReference>
<dbReference type="SUPFAM" id="SSF81383">
    <property type="entry name" value="F-box domain"/>
    <property type="match status" value="1"/>
</dbReference>